<feature type="compositionally biased region" description="Basic and acidic residues" evidence="4">
    <location>
        <begin position="436"/>
        <end position="445"/>
    </location>
</feature>
<feature type="compositionally biased region" description="Basic and acidic residues" evidence="4">
    <location>
        <begin position="596"/>
        <end position="620"/>
    </location>
</feature>
<keyword evidence="1" id="KW-0479">Metal-binding</keyword>
<feature type="compositionally biased region" description="Basic and acidic residues" evidence="4">
    <location>
        <begin position="1269"/>
        <end position="1296"/>
    </location>
</feature>
<feature type="compositionally biased region" description="Low complexity" evidence="4">
    <location>
        <begin position="1040"/>
        <end position="1055"/>
    </location>
</feature>
<feature type="compositionally biased region" description="Polar residues" evidence="4">
    <location>
        <begin position="792"/>
        <end position="812"/>
    </location>
</feature>
<feature type="compositionally biased region" description="Basic and acidic residues" evidence="4">
    <location>
        <begin position="1189"/>
        <end position="1252"/>
    </location>
</feature>
<feature type="compositionally biased region" description="Basic and acidic residues" evidence="4">
    <location>
        <begin position="543"/>
        <end position="562"/>
    </location>
</feature>
<feature type="compositionally biased region" description="Polar residues" evidence="4">
    <location>
        <begin position="122"/>
        <end position="131"/>
    </location>
</feature>
<keyword evidence="2" id="KW-0863">Zinc-finger</keyword>
<feature type="region of interest" description="Disordered" evidence="4">
    <location>
        <begin position="842"/>
        <end position="861"/>
    </location>
</feature>
<feature type="compositionally biased region" description="Low complexity" evidence="4">
    <location>
        <begin position="487"/>
        <end position="496"/>
    </location>
</feature>
<dbReference type="PROSITE" id="PS51050">
    <property type="entry name" value="ZF_CW"/>
    <property type="match status" value="1"/>
</dbReference>
<feature type="domain" description="CW-type" evidence="5">
    <location>
        <begin position="644"/>
        <end position="697"/>
    </location>
</feature>
<dbReference type="InterPro" id="IPR055300">
    <property type="entry name" value="CWZF3/5/7"/>
</dbReference>
<dbReference type="Gene3D" id="3.30.40.100">
    <property type="match status" value="1"/>
</dbReference>
<evidence type="ECO:0000259" key="5">
    <source>
        <dbReference type="PROSITE" id="PS51050"/>
    </source>
</evidence>
<keyword evidence="7" id="KW-1185">Reference proteome</keyword>
<dbReference type="Pfam" id="PF24756">
    <property type="entry name" value="THD_CWZF3-5-7"/>
    <property type="match status" value="1"/>
</dbReference>
<feature type="region of interest" description="Disordered" evidence="4">
    <location>
        <begin position="750"/>
        <end position="812"/>
    </location>
</feature>
<dbReference type="Pfam" id="PF07496">
    <property type="entry name" value="zf-CW"/>
    <property type="match status" value="1"/>
</dbReference>
<evidence type="ECO:0000256" key="2">
    <source>
        <dbReference type="ARBA" id="ARBA00022771"/>
    </source>
</evidence>
<dbReference type="PANTHER" id="PTHR46524:SF7">
    <property type="entry name" value="CW-TYPE ZINC FINGER"/>
    <property type="match status" value="1"/>
</dbReference>
<feature type="compositionally biased region" description="Polar residues" evidence="4">
    <location>
        <begin position="1320"/>
        <end position="1332"/>
    </location>
</feature>
<evidence type="ECO:0000256" key="3">
    <source>
        <dbReference type="ARBA" id="ARBA00022833"/>
    </source>
</evidence>
<feature type="compositionally biased region" description="Polar residues" evidence="4">
    <location>
        <begin position="142"/>
        <end position="151"/>
    </location>
</feature>
<feature type="compositionally biased region" description="Low complexity" evidence="4">
    <location>
        <begin position="210"/>
        <end position="222"/>
    </location>
</feature>
<evidence type="ECO:0000313" key="6">
    <source>
        <dbReference type="EMBL" id="KAH6826909.1"/>
    </source>
</evidence>
<comment type="caution">
    <text evidence="6">The sequence shown here is derived from an EMBL/GenBank/DDBJ whole genome shotgun (WGS) entry which is preliminary data.</text>
</comment>
<evidence type="ECO:0000313" key="7">
    <source>
        <dbReference type="Proteomes" id="UP001190926"/>
    </source>
</evidence>
<feature type="compositionally biased region" description="Acidic residues" evidence="4">
    <location>
        <begin position="563"/>
        <end position="573"/>
    </location>
</feature>
<feature type="compositionally biased region" description="Polar residues" evidence="4">
    <location>
        <begin position="1167"/>
        <end position="1177"/>
    </location>
</feature>
<feature type="compositionally biased region" description="Polar residues" evidence="4">
    <location>
        <begin position="532"/>
        <end position="542"/>
    </location>
</feature>
<feature type="compositionally biased region" description="Low complexity" evidence="4">
    <location>
        <begin position="876"/>
        <end position="890"/>
    </location>
</feature>
<feature type="compositionally biased region" description="Basic and acidic residues" evidence="4">
    <location>
        <begin position="1157"/>
        <end position="1166"/>
    </location>
</feature>
<organism evidence="6 7">
    <name type="scientific">Perilla frutescens var. hirtella</name>
    <name type="common">Perilla citriodora</name>
    <name type="synonym">Perilla setoyensis</name>
    <dbReference type="NCBI Taxonomy" id="608512"/>
    <lineage>
        <taxon>Eukaryota</taxon>
        <taxon>Viridiplantae</taxon>
        <taxon>Streptophyta</taxon>
        <taxon>Embryophyta</taxon>
        <taxon>Tracheophyta</taxon>
        <taxon>Spermatophyta</taxon>
        <taxon>Magnoliopsida</taxon>
        <taxon>eudicotyledons</taxon>
        <taxon>Gunneridae</taxon>
        <taxon>Pentapetalae</taxon>
        <taxon>asterids</taxon>
        <taxon>lamiids</taxon>
        <taxon>Lamiales</taxon>
        <taxon>Lamiaceae</taxon>
        <taxon>Nepetoideae</taxon>
        <taxon>Elsholtzieae</taxon>
        <taxon>Perilla</taxon>
    </lineage>
</organism>
<feature type="region of interest" description="Disordered" evidence="4">
    <location>
        <begin position="210"/>
        <end position="232"/>
    </location>
</feature>
<gene>
    <name evidence="6" type="ORF">C2S53_016610</name>
</gene>
<feature type="compositionally biased region" description="Basic and acidic residues" evidence="4">
    <location>
        <begin position="1375"/>
        <end position="1390"/>
    </location>
</feature>
<proteinExistence type="predicted"/>
<evidence type="ECO:0000256" key="1">
    <source>
        <dbReference type="ARBA" id="ARBA00022723"/>
    </source>
</evidence>
<accession>A0AAD4J4Q3</accession>
<feature type="compositionally biased region" description="Basic and acidic residues" evidence="4">
    <location>
        <begin position="1093"/>
        <end position="1103"/>
    </location>
</feature>
<dbReference type="GO" id="GO:0008270">
    <property type="term" value="F:zinc ion binding"/>
    <property type="evidence" value="ECO:0007669"/>
    <property type="project" value="UniProtKB-KW"/>
</dbReference>
<protein>
    <recommendedName>
        <fullName evidence="5">CW-type domain-containing protein</fullName>
    </recommendedName>
</protein>
<feature type="compositionally biased region" description="Basic and acidic residues" evidence="4">
    <location>
        <begin position="896"/>
        <end position="908"/>
    </location>
</feature>
<sequence>MISVGSRDGRKRIGLGLEMEETELEEGEALGFHEEGEDSTIDPDIALSYIEEKVHRFLGHLQKDFEGGVSAENLGAKFGGYGSFLPTYQRSPSWSHTKSPAEAHNYVSPRSPGKPHTEDQRQNSLASSSASPLIRPHAASGKTISVGSSLKDNGYLKSKHAEDSSLKSGTNKKCANDHRTLKVRIKVGSENLSAQKNAEIYSGLGLVVSPSSSMDDSPTTSGGQYGKPLNVPEESPTSILQIMTSYSGELLLSPLSEDLINLTEKRKFKGKFETKPVDKTSKSSGLLANGALSSRINQKVTEQKKLMSLEKDDDFFTEISYQKNNVYVDNNVSPLKKEKETDIDVLGYDELVSNALKLPLLSSSQPKDISPAKIATKDGVKRETFSPFIEKEHLQSAPAQDSGRAEKLGGRSGSSGKASESKEGNLVSTGAALPQEDIRKAENPHAFDQSASNASKGMKALTAAEPADPSKQSVTQKGGLVNEEGLESSLEKSSTGGKRKQKEAQNKGSEGAYMAKDELMVESSLAPKIGKSSHTNSLLSKNDTLDLQKENEKPGDRYKDFFGDVEFDDDDNESVSGEMTASGRLKDPQLVGKRNLSKDHNMSREKHTSRSSEKTLEKYAKPASRAAPPLENGPSSEAPTGMIPLVKEDWVLCDKCKKWRLLPLGTNPKSLPDKWLCRMLTWLPGMNRCSILEEETTNALRALYQPVASVHVPPPEGQDIRPYSSIVASVGVTSADSRHLAQEHQDVAVPTATTSGKKKNGSAMAANSVDIDGSTQSSNSRKKNLGMLGKVSKSNSINNSPSVDASGQHMQQASMAFEKCNDAKAEKISHISSYDKGTNVKIKSKRESDVEGSRASKRIKSEELPFDDENWTSDNGGASSKAGRRSSSLSNNTSCNDRDKHNNHKDFSGEGMKNIVSSMNAEMQVPSPSGDGLLFSGKCDDDDSRKRRAKEHHGSRIHTDPISNSGQQYLHSGDYIEELCESEHRKEKKARLSKSGGKATSGSKASVGADRKGRGTKDRHDGQFLNNPHAVDYLKSDMGSVHPSVAANSSSSKVSGSHRTKTNGQEVKGSPVESVSSSPLRFSNADKVTSARKNLDGRNDFHDSTAVNPGRLSGGDDGGIDRTGLDKIDAVLPVNDHVDDVYNDQLCQSNQYASTKHSSEQSKVEIKTNNGQSQTGVHSKKSGKGSSSHSKDKARASGSDLDKIKIKASDSRNDYLDHMHLHEEKSKSRRNKSDEKSGTPNKGEKFISKKDTAGGTSSESSKGPNQKKFGHDGQDAIRSQDKKHDIPQEHENEKLPKKSNQAEVRGNGKSHSLPPLARIQTDTGPVSGSQKENSLKSVAVDAFDNGDALKVSNQRKKSDNSNGQPTRHPTPNSHKVRDVDAPSPVRRDSTSHAANNILKEAKDLKHMADRLKNSGSNGSIRIYFEAALKFLHGASLLESGSSEATKHNELMHSMHIYSSTAKLCEFCAHEYEKSKDMGAAALAYKCVEVAYMRVVYSSHNTASRDRNELQNALQIVAPGESPSSSASDVDNLNHQATADKAASAKVVGSPQVSGSHIITSRNRSSLLRVLNFAQDVNFAMEASRKSRIAFTAATSRLGENSHKEGIHLMKNALDYNFQDVEGLLHIVRIAMEAISR</sequence>
<feature type="region of interest" description="Disordered" evidence="4">
    <location>
        <begin position="90"/>
        <end position="155"/>
    </location>
</feature>
<feature type="compositionally biased region" description="Basic and acidic residues" evidence="4">
    <location>
        <begin position="845"/>
        <end position="861"/>
    </location>
</feature>
<keyword evidence="3" id="KW-0862">Zinc</keyword>
<feature type="region of interest" description="Disordered" evidence="4">
    <location>
        <begin position="1152"/>
        <end position="1332"/>
    </location>
</feature>
<dbReference type="Proteomes" id="UP001190926">
    <property type="component" value="Unassembled WGS sequence"/>
</dbReference>
<feature type="compositionally biased region" description="Low complexity" evidence="4">
    <location>
        <begin position="993"/>
        <end position="1008"/>
    </location>
</feature>
<feature type="region of interest" description="Disordered" evidence="4">
    <location>
        <begin position="866"/>
        <end position="1124"/>
    </location>
</feature>
<feature type="region of interest" description="Disordered" evidence="4">
    <location>
        <begin position="387"/>
        <end position="640"/>
    </location>
</feature>
<dbReference type="EMBL" id="SDAM02000156">
    <property type="protein sequence ID" value="KAH6826909.1"/>
    <property type="molecule type" value="Genomic_DNA"/>
</dbReference>
<feature type="compositionally biased region" description="Polar residues" evidence="4">
    <location>
        <begin position="961"/>
        <end position="970"/>
    </location>
</feature>
<feature type="compositionally biased region" description="Basic and acidic residues" evidence="4">
    <location>
        <begin position="1009"/>
        <end position="1022"/>
    </location>
</feature>
<feature type="region of interest" description="Disordered" evidence="4">
    <location>
        <begin position="1346"/>
        <end position="1393"/>
    </location>
</feature>
<reference evidence="6 7" key="1">
    <citation type="journal article" date="2021" name="Nat. Commun.">
        <title>Incipient diploidization of the medicinal plant Perilla within 10,000 years.</title>
        <authorList>
            <person name="Zhang Y."/>
            <person name="Shen Q."/>
            <person name="Leng L."/>
            <person name="Zhang D."/>
            <person name="Chen S."/>
            <person name="Shi Y."/>
            <person name="Ning Z."/>
            <person name="Chen S."/>
        </authorList>
    </citation>
    <scope>NUCLEOTIDE SEQUENCE [LARGE SCALE GENOMIC DNA]</scope>
    <source>
        <strain evidence="7">cv. PC099</strain>
    </source>
</reference>
<dbReference type="InterPro" id="IPR011124">
    <property type="entry name" value="Znf_CW"/>
</dbReference>
<dbReference type="InterPro" id="IPR056406">
    <property type="entry name" value="THD_CWZF3/5/7"/>
</dbReference>
<feature type="compositionally biased region" description="Polar residues" evidence="4">
    <location>
        <begin position="1254"/>
        <end position="1264"/>
    </location>
</feature>
<dbReference type="PANTHER" id="PTHR46524">
    <property type="entry name" value="CW-TYPE ZINC FINGER"/>
    <property type="match status" value="1"/>
</dbReference>
<evidence type="ECO:0000256" key="4">
    <source>
        <dbReference type="SAM" id="MobiDB-lite"/>
    </source>
</evidence>
<feature type="compositionally biased region" description="Polar residues" evidence="4">
    <location>
        <begin position="1360"/>
        <end position="1373"/>
    </location>
</feature>
<name>A0AAD4J4Q3_PERFH</name>